<dbReference type="Proteomes" id="UP000440367">
    <property type="component" value="Unassembled WGS sequence"/>
</dbReference>
<dbReference type="EMBL" id="QXGE01003560">
    <property type="protein sequence ID" value="KAE9274461.1"/>
    <property type="molecule type" value="Genomic_DNA"/>
</dbReference>
<sequence length="69" mass="7749">MVGWLRAQIRTEVSGRFDNTGDIEVAELVPLQTEWYGKPDSQASSTITRQHGARMNRDAGQNDRAFAQL</sequence>
<feature type="region of interest" description="Disordered" evidence="1">
    <location>
        <begin position="37"/>
        <end position="69"/>
    </location>
</feature>
<evidence type="ECO:0000313" key="14">
    <source>
        <dbReference type="Proteomes" id="UP000441208"/>
    </source>
</evidence>
<dbReference type="Proteomes" id="UP000429523">
    <property type="component" value="Unassembled WGS sequence"/>
</dbReference>
<dbReference type="EMBL" id="QXFZ01002505">
    <property type="protein sequence ID" value="KAE9076439.1"/>
    <property type="molecule type" value="Genomic_DNA"/>
</dbReference>
<evidence type="ECO:0000313" key="4">
    <source>
        <dbReference type="EMBL" id="KAE9076439.1"/>
    </source>
</evidence>
<proteinExistence type="predicted"/>
<protein>
    <submittedName>
        <fullName evidence="4">Uncharacterized protein</fullName>
    </submittedName>
</protein>
<comment type="caution">
    <text evidence="4">The sequence shown here is derived from an EMBL/GenBank/DDBJ whole genome shotgun (WGS) entry which is preliminary data.</text>
</comment>
<evidence type="ECO:0000256" key="1">
    <source>
        <dbReference type="SAM" id="MobiDB-lite"/>
    </source>
</evidence>
<evidence type="ECO:0000313" key="15">
    <source>
        <dbReference type="Proteomes" id="UP000460718"/>
    </source>
</evidence>
<dbReference type="EMBL" id="QXGA01002095">
    <property type="protein sequence ID" value="KAE9103961.1"/>
    <property type="molecule type" value="Genomic_DNA"/>
</dbReference>
<evidence type="ECO:0000313" key="11">
    <source>
        <dbReference type="Proteomes" id="UP000437068"/>
    </source>
</evidence>
<dbReference type="Proteomes" id="UP000488956">
    <property type="component" value="Unassembled WGS sequence"/>
</dbReference>
<dbReference type="Proteomes" id="UP000460718">
    <property type="component" value="Unassembled WGS sequence"/>
</dbReference>
<evidence type="ECO:0000313" key="13">
    <source>
        <dbReference type="Proteomes" id="UP000440732"/>
    </source>
</evidence>
<dbReference type="EMBL" id="QXGF01002517">
    <property type="protein sequence ID" value="KAE8924353.1"/>
    <property type="molecule type" value="Genomic_DNA"/>
</dbReference>
<dbReference type="EMBL" id="QXGD01001316">
    <property type="protein sequence ID" value="KAE9209016.1"/>
    <property type="molecule type" value="Genomic_DNA"/>
</dbReference>
<dbReference type="Proteomes" id="UP000486351">
    <property type="component" value="Unassembled WGS sequence"/>
</dbReference>
<evidence type="ECO:0000313" key="2">
    <source>
        <dbReference type="EMBL" id="KAE8924353.1"/>
    </source>
</evidence>
<dbReference type="EMBL" id="QXFW01003508">
    <property type="protein sequence ID" value="KAE8970359.1"/>
    <property type="molecule type" value="Genomic_DNA"/>
</dbReference>
<dbReference type="EMBL" id="QXFY01003538">
    <property type="protein sequence ID" value="KAE9284212.1"/>
    <property type="molecule type" value="Genomic_DNA"/>
</dbReference>
<dbReference type="AlphaFoldDB" id="A0A6A3QHU8"/>
<organism evidence="4 14">
    <name type="scientific">Phytophthora fragariae</name>
    <dbReference type="NCBI Taxonomy" id="53985"/>
    <lineage>
        <taxon>Eukaryota</taxon>
        <taxon>Sar</taxon>
        <taxon>Stramenopiles</taxon>
        <taxon>Oomycota</taxon>
        <taxon>Peronosporomycetes</taxon>
        <taxon>Peronosporales</taxon>
        <taxon>Peronosporaceae</taxon>
        <taxon>Phytophthora</taxon>
    </lineage>
</organism>
<evidence type="ECO:0000313" key="5">
    <source>
        <dbReference type="EMBL" id="KAE9076743.1"/>
    </source>
</evidence>
<evidence type="ECO:0000313" key="16">
    <source>
        <dbReference type="Proteomes" id="UP000486351"/>
    </source>
</evidence>
<dbReference type="Proteomes" id="UP000441208">
    <property type="component" value="Unassembled WGS sequence"/>
</dbReference>
<evidence type="ECO:0000313" key="10">
    <source>
        <dbReference type="Proteomes" id="UP000429523"/>
    </source>
</evidence>
<evidence type="ECO:0000313" key="12">
    <source>
        <dbReference type="Proteomes" id="UP000440367"/>
    </source>
</evidence>
<evidence type="ECO:0000313" key="7">
    <source>
        <dbReference type="EMBL" id="KAE9209016.1"/>
    </source>
</evidence>
<gene>
    <name evidence="8" type="ORF">PF001_g27053</name>
    <name evidence="7" type="ORF">PF002_g19239</name>
    <name evidence="6" type="ORF">PF006_g22041</name>
    <name evidence="4" type="ORF">PF007_g24628</name>
    <name evidence="9" type="ORF">PF008_g27216</name>
    <name evidence="2" type="ORF">PF009_g25416</name>
    <name evidence="5" type="ORF">PF010_g23783</name>
    <name evidence="3" type="ORF">PF011_g26455</name>
</gene>
<evidence type="ECO:0000313" key="6">
    <source>
        <dbReference type="EMBL" id="KAE9103961.1"/>
    </source>
</evidence>
<accession>A0A6A3QHU8</accession>
<evidence type="ECO:0000313" key="3">
    <source>
        <dbReference type="EMBL" id="KAE8970359.1"/>
    </source>
</evidence>
<name>A0A6A3QHU8_9STRA</name>
<dbReference type="EMBL" id="QXFX01002466">
    <property type="protein sequence ID" value="KAE9076743.1"/>
    <property type="molecule type" value="Genomic_DNA"/>
</dbReference>
<evidence type="ECO:0000313" key="17">
    <source>
        <dbReference type="Proteomes" id="UP000488956"/>
    </source>
</evidence>
<dbReference type="Proteomes" id="UP000437068">
    <property type="component" value="Unassembled WGS sequence"/>
</dbReference>
<evidence type="ECO:0000313" key="9">
    <source>
        <dbReference type="EMBL" id="KAE9284212.1"/>
    </source>
</evidence>
<evidence type="ECO:0000313" key="8">
    <source>
        <dbReference type="EMBL" id="KAE9274461.1"/>
    </source>
</evidence>
<reference evidence="10 11" key="1">
    <citation type="submission" date="2018-08" db="EMBL/GenBank/DDBJ databases">
        <title>Genomic investigation of the strawberry pathogen Phytophthora fragariae indicates pathogenicity is determined by transcriptional variation in three key races.</title>
        <authorList>
            <person name="Adams T.M."/>
            <person name="Armitage A.D."/>
            <person name="Sobczyk M.K."/>
            <person name="Bates H.J."/>
            <person name="Dunwell J.M."/>
            <person name="Nellist C.F."/>
            <person name="Harrison R.J."/>
        </authorList>
    </citation>
    <scope>NUCLEOTIDE SEQUENCE [LARGE SCALE GENOMIC DNA]</scope>
    <source>
        <strain evidence="8 11">A4</strain>
        <strain evidence="7 12">BC-1</strain>
        <strain evidence="6 13">NOV-5</strain>
        <strain evidence="4 14">NOV-71</strain>
        <strain evidence="9 16">NOV-77</strain>
        <strain evidence="2 10">NOV-9</strain>
        <strain evidence="5 17">ONT-3</strain>
        <strain evidence="3 15">SCRP245</strain>
    </source>
</reference>
<dbReference type="Proteomes" id="UP000440732">
    <property type="component" value="Unassembled WGS sequence"/>
</dbReference>